<dbReference type="EMBL" id="MLAK01000112">
    <property type="protein sequence ID" value="OHT16383.1"/>
    <property type="molecule type" value="Genomic_DNA"/>
</dbReference>
<dbReference type="AlphaFoldDB" id="A0A1J4KYQ9"/>
<gene>
    <name evidence="1" type="ORF">TRFO_13237</name>
</gene>
<reference evidence="1" key="1">
    <citation type="submission" date="2016-10" db="EMBL/GenBank/DDBJ databases">
        <authorList>
            <person name="Benchimol M."/>
            <person name="Almeida L.G."/>
            <person name="Vasconcelos A.T."/>
            <person name="Perreira-Neves A."/>
            <person name="Rosa I.A."/>
            <person name="Tasca T."/>
            <person name="Bogo M.R."/>
            <person name="de Souza W."/>
        </authorList>
    </citation>
    <scope>NUCLEOTIDE SEQUENCE [LARGE SCALE GENOMIC DNA]</scope>
    <source>
        <strain evidence="1">K</strain>
    </source>
</reference>
<dbReference type="RefSeq" id="XP_068369519.1">
    <property type="nucleotide sequence ID" value="XM_068497118.1"/>
</dbReference>
<dbReference type="VEuPathDB" id="TrichDB:TRFO_13237"/>
<comment type="caution">
    <text evidence="1">The sequence shown here is derived from an EMBL/GenBank/DDBJ whole genome shotgun (WGS) entry which is preliminary data.</text>
</comment>
<name>A0A1J4KYQ9_9EUKA</name>
<protein>
    <submittedName>
        <fullName evidence="1">Uncharacterized protein</fullName>
    </submittedName>
</protein>
<keyword evidence="2" id="KW-1185">Reference proteome</keyword>
<proteinExistence type="predicted"/>
<evidence type="ECO:0000313" key="2">
    <source>
        <dbReference type="Proteomes" id="UP000179807"/>
    </source>
</evidence>
<organism evidence="1 2">
    <name type="scientific">Tritrichomonas foetus</name>
    <dbReference type="NCBI Taxonomy" id="1144522"/>
    <lineage>
        <taxon>Eukaryota</taxon>
        <taxon>Metamonada</taxon>
        <taxon>Parabasalia</taxon>
        <taxon>Tritrichomonadida</taxon>
        <taxon>Tritrichomonadidae</taxon>
        <taxon>Tritrichomonas</taxon>
    </lineage>
</organism>
<dbReference type="Proteomes" id="UP000179807">
    <property type="component" value="Unassembled WGS sequence"/>
</dbReference>
<sequence>MKKPNIGFLLNPTEDSANEYNLTDSEKDEKFDSSSSVSLKMSSSAAMNSSCANLFGKESSSVHFTSDSESSSALPRNYKLSFSFKLPTE</sequence>
<accession>A0A1J4KYQ9</accession>
<dbReference type="GeneID" id="94831822"/>
<evidence type="ECO:0000313" key="1">
    <source>
        <dbReference type="EMBL" id="OHT16383.1"/>
    </source>
</evidence>